<evidence type="ECO:0000313" key="1">
    <source>
        <dbReference type="EMBL" id="AGI05697.1"/>
    </source>
</evidence>
<name>M4VUK0_9HYME</name>
<organism evidence="1">
    <name type="scientific">Venturia canescens</name>
    <dbReference type="NCBI Taxonomy" id="32260"/>
    <lineage>
        <taxon>Eukaryota</taxon>
        <taxon>Metazoa</taxon>
        <taxon>Ecdysozoa</taxon>
        <taxon>Arthropoda</taxon>
        <taxon>Hexapoda</taxon>
        <taxon>Insecta</taxon>
        <taxon>Pterygota</taxon>
        <taxon>Neoptera</taxon>
        <taxon>Endopterygota</taxon>
        <taxon>Hymenoptera</taxon>
        <taxon>Apocrita</taxon>
        <taxon>Ichneumonoidea</taxon>
        <taxon>Ichneumonidae</taxon>
        <taxon>Campopleginae</taxon>
        <taxon>Dusona group</taxon>
        <taxon>Venturia</taxon>
    </lineage>
</organism>
<dbReference type="AlphaFoldDB" id="M4VUK0"/>
<dbReference type="EMBL" id="KC012592">
    <property type="protein sequence ID" value="AGI05697.1"/>
    <property type="molecule type" value="mRNA"/>
</dbReference>
<proteinExistence type="evidence at transcript level"/>
<protein>
    <submittedName>
        <fullName evidence="1">Uncharacterized protein</fullName>
    </submittedName>
</protein>
<accession>M4VUK0</accession>
<reference evidence="1" key="1">
    <citation type="journal article" date="2013" name="Insect Biochem. Mol. Biol.">
        <title>Venom gland extract is not required for successful parasitism in the polydnavirus-associated endoparasitoid Hyposoter didymator (Hym. Ichneumonidae) despite the presence of numerous novel and conserved venom proteins.</title>
        <authorList>
            <person name="Doremus T."/>
            <person name="Urbach S."/>
            <person name="Jouan V."/>
            <person name="Cousserans F."/>
            <person name="Ravallec M."/>
            <person name="Demettre E."/>
            <person name="Wajnberg E."/>
            <person name="Poulain J."/>
            <person name="Azema-Dossat C."/>
            <person name="Darboux I."/>
            <person name="Escoubas J.M."/>
            <person name="Colinet D."/>
            <person name="Gatti J.L."/>
            <person name="Poirie M."/>
            <person name="Volkoff A.N."/>
        </authorList>
    </citation>
    <scope>NUCLEOTIDE SEQUENCE</scope>
    <source>
        <strain evidence="1">VCR0AIA15YM04CM1</strain>
    </source>
</reference>
<sequence>MIRAQRKGKRSPEADPGMMSALMGMLSKVGLGKRSAEPINAKAQALIDEIKRKIAQRKGKRSPEADPGMMSALMGMLSKVGLGKRSTEPIDAKAQALIDEIKKRLGRAADPGKVSMAQLLEMIKANKKKGKRSPNPDPGMITAILKTIPGLNLFVKRSAEPMNIARERRNPDPSILDVITDGVNAAMNAMG</sequence>